<comment type="caution">
    <text evidence="2">The sequence shown here is derived from an EMBL/GenBank/DDBJ whole genome shotgun (WGS) entry which is preliminary data.</text>
</comment>
<accession>A0ABX4Y369</accession>
<feature type="region of interest" description="Disordered" evidence="1">
    <location>
        <begin position="1"/>
        <end position="33"/>
    </location>
</feature>
<evidence type="ECO:0000313" key="2">
    <source>
        <dbReference type="EMBL" id="PNQ91261.1"/>
    </source>
</evidence>
<evidence type="ECO:0000256" key="1">
    <source>
        <dbReference type="SAM" id="MobiDB-lite"/>
    </source>
</evidence>
<protein>
    <submittedName>
        <fullName evidence="2">Uncharacterized protein</fullName>
    </submittedName>
</protein>
<dbReference type="Proteomes" id="UP000236232">
    <property type="component" value="Unassembled WGS sequence"/>
</dbReference>
<organism evidence="2 3">
    <name type="scientific">Pseudomonas gingeri NCPPB 3146 = LMG 5327</name>
    <dbReference type="NCBI Taxonomy" id="707248"/>
    <lineage>
        <taxon>Bacteria</taxon>
        <taxon>Pseudomonadati</taxon>
        <taxon>Pseudomonadota</taxon>
        <taxon>Gammaproteobacteria</taxon>
        <taxon>Pseudomonadales</taxon>
        <taxon>Pseudomonadaceae</taxon>
        <taxon>Pseudomonas</taxon>
    </lineage>
</organism>
<reference evidence="2 3" key="1">
    <citation type="submission" date="2018-01" db="EMBL/GenBank/DDBJ databases">
        <title>Draft Genome Sequence of Pseudomonas gingeri NCPPB 3146 (LMG 5327), a White Line Reaction Producer.</title>
        <authorList>
            <person name="Rokni-Zadeh H."/>
            <person name="Bahrami T."/>
            <person name="Zarvandi S."/>
            <person name="Changi-Ashtiani M."/>
            <person name="De Mot R."/>
        </authorList>
    </citation>
    <scope>NUCLEOTIDE SEQUENCE [LARGE SCALE GENOMIC DNA]</scope>
    <source>
        <strain evidence="3">NCPPB 3146 \ LMG 5327</strain>
    </source>
</reference>
<gene>
    <name evidence="2" type="ORF">CCU68_17215</name>
</gene>
<keyword evidence="3" id="KW-1185">Reference proteome</keyword>
<evidence type="ECO:0000313" key="3">
    <source>
        <dbReference type="Proteomes" id="UP000236232"/>
    </source>
</evidence>
<name>A0ABX4Y369_9PSED</name>
<proteinExistence type="predicted"/>
<sequence length="60" mass="6611">MGAGLPAKRPVRAPEASRASPLPQPHYYRFHNDPSQGTPCFPPHLGFILSQLTTETFHLA</sequence>
<dbReference type="EMBL" id="POWE01000100">
    <property type="protein sequence ID" value="PNQ91261.1"/>
    <property type="molecule type" value="Genomic_DNA"/>
</dbReference>